<sequence length="168" mass="18914">MDFKKSIKYKIFAKDLGNMTKTNIDKKGIAKSLYMEGSCTQEEIAAKVGTTRQTVSRWVREGGWEELKASFTITPDQIIAQFQRQIIEINNNIQNREEGKRFATAQEADALAKLAGAVKKLESDVGVADCISVAMRFLSWLRPLDIDAAKQFNNLFDAFIKDQMAKAK</sequence>
<name>A0A137SS87_9BACT</name>
<evidence type="ECO:0000259" key="1">
    <source>
        <dbReference type="Pfam" id="PF13518"/>
    </source>
</evidence>
<comment type="caution">
    <text evidence="2">The sequence shown here is derived from an EMBL/GenBank/DDBJ whole genome shotgun (WGS) entry which is preliminary data.</text>
</comment>
<evidence type="ECO:0000313" key="2">
    <source>
        <dbReference type="EMBL" id="KXO15251.1"/>
    </source>
</evidence>
<protein>
    <recommendedName>
        <fullName evidence="1">Insertion element IS150 protein InsJ-like helix-turn-helix domain-containing protein</fullName>
    </recommendedName>
</protein>
<dbReference type="Proteomes" id="UP000070093">
    <property type="component" value="Unassembled WGS sequence"/>
</dbReference>
<dbReference type="Pfam" id="PF13518">
    <property type="entry name" value="HTH_28"/>
    <property type="match status" value="1"/>
</dbReference>
<gene>
    <name evidence="2" type="ORF">HMPREF3202_01931</name>
</gene>
<organism evidence="2 3">
    <name type="scientific">Prevotella bivia</name>
    <dbReference type="NCBI Taxonomy" id="28125"/>
    <lineage>
        <taxon>Bacteria</taxon>
        <taxon>Pseudomonadati</taxon>
        <taxon>Bacteroidota</taxon>
        <taxon>Bacteroidia</taxon>
        <taxon>Bacteroidales</taxon>
        <taxon>Prevotellaceae</taxon>
        <taxon>Prevotella</taxon>
    </lineage>
</organism>
<dbReference type="EMBL" id="LTAG01000111">
    <property type="protein sequence ID" value="KXO15251.1"/>
    <property type="molecule type" value="Genomic_DNA"/>
</dbReference>
<reference evidence="2 3" key="1">
    <citation type="submission" date="2016-02" db="EMBL/GenBank/DDBJ databases">
        <authorList>
            <person name="Wen L."/>
            <person name="He K."/>
            <person name="Yang H."/>
        </authorList>
    </citation>
    <scope>NUCLEOTIDE SEQUENCE [LARGE SCALE GENOMIC DNA]</scope>
    <source>
        <strain evidence="2 3">GED7880</strain>
    </source>
</reference>
<evidence type="ECO:0000313" key="3">
    <source>
        <dbReference type="Proteomes" id="UP000070093"/>
    </source>
</evidence>
<feature type="domain" description="Insertion element IS150 protein InsJ-like helix-turn-helix" evidence="1">
    <location>
        <begin position="33"/>
        <end position="68"/>
    </location>
</feature>
<proteinExistence type="predicted"/>
<accession>A0A137SS87</accession>
<dbReference type="PATRIC" id="fig|28125.4.peg.1924"/>
<dbReference type="STRING" id="28125.HMPREF3202_01931"/>
<dbReference type="Gene3D" id="1.10.10.60">
    <property type="entry name" value="Homeodomain-like"/>
    <property type="match status" value="1"/>
</dbReference>
<dbReference type="InterPro" id="IPR055247">
    <property type="entry name" value="InsJ-like_HTH"/>
</dbReference>
<dbReference type="AlphaFoldDB" id="A0A137SS87"/>